<dbReference type="EMBL" id="BQXS01004435">
    <property type="protein sequence ID" value="GKT37199.1"/>
    <property type="molecule type" value="Genomic_DNA"/>
</dbReference>
<feature type="non-terminal residue" evidence="1">
    <location>
        <position position="49"/>
    </location>
</feature>
<sequence length="49" mass="5237">MDNIFIAGTDTDVGKTFTSAVIIQALKLLGRQPYYHKPVASGGRADIDA</sequence>
<dbReference type="InterPro" id="IPR027417">
    <property type="entry name" value="P-loop_NTPase"/>
</dbReference>
<proteinExistence type="predicted"/>
<dbReference type="SUPFAM" id="SSF52540">
    <property type="entry name" value="P-loop containing nucleoside triphosphate hydrolases"/>
    <property type="match status" value="1"/>
</dbReference>
<evidence type="ECO:0008006" key="3">
    <source>
        <dbReference type="Google" id="ProtNLM"/>
    </source>
</evidence>
<evidence type="ECO:0000313" key="1">
    <source>
        <dbReference type="EMBL" id="GKT37199.1"/>
    </source>
</evidence>
<name>A0ABQ5L081_9EUKA</name>
<dbReference type="Proteomes" id="UP001057375">
    <property type="component" value="Unassembled WGS sequence"/>
</dbReference>
<keyword evidence="2" id="KW-1185">Reference proteome</keyword>
<evidence type="ECO:0000313" key="2">
    <source>
        <dbReference type="Proteomes" id="UP001057375"/>
    </source>
</evidence>
<accession>A0ABQ5L081</accession>
<comment type="caution">
    <text evidence="1">The sequence shown here is derived from an EMBL/GenBank/DDBJ whole genome shotgun (WGS) entry which is preliminary data.</text>
</comment>
<organism evidence="1 2">
    <name type="scientific">Aduncisulcus paluster</name>
    <dbReference type="NCBI Taxonomy" id="2918883"/>
    <lineage>
        <taxon>Eukaryota</taxon>
        <taxon>Metamonada</taxon>
        <taxon>Carpediemonas-like organisms</taxon>
        <taxon>Aduncisulcus</taxon>
    </lineage>
</organism>
<dbReference type="Pfam" id="PF13500">
    <property type="entry name" value="AAA_26"/>
    <property type="match status" value="1"/>
</dbReference>
<gene>
    <name evidence="1" type="ORF">ADUPG1_003278</name>
</gene>
<dbReference type="CDD" id="cd03109">
    <property type="entry name" value="DTBS"/>
    <property type="match status" value="1"/>
</dbReference>
<dbReference type="Gene3D" id="3.40.50.300">
    <property type="entry name" value="P-loop containing nucleotide triphosphate hydrolases"/>
    <property type="match status" value="1"/>
</dbReference>
<reference evidence="1" key="1">
    <citation type="submission" date="2022-03" db="EMBL/GenBank/DDBJ databases">
        <title>Draft genome sequence of Aduncisulcus paluster, a free-living microaerophilic Fornicata.</title>
        <authorList>
            <person name="Yuyama I."/>
            <person name="Kume K."/>
            <person name="Tamura T."/>
            <person name="Inagaki Y."/>
            <person name="Hashimoto T."/>
        </authorList>
    </citation>
    <scope>NUCLEOTIDE SEQUENCE</scope>
    <source>
        <strain evidence="1">NY0171</strain>
    </source>
</reference>
<protein>
    <recommendedName>
        <fullName evidence="3">Dethiobiotin synthase</fullName>
    </recommendedName>
</protein>